<sequence length="168" mass="19526">MHKAISLKKEKVFQACQFVYLFPAQLRKRVTLLQNVDFTDANHVLSVRGEASLDQYKQKRFRMINKDAADIANVPEETGVEIGIRLLMLLSSVDGKLCPIHANPTRVTCTNTNPKKSTLRSYGFDFHTLDFIGKEFLILYKKRFRIRWLSTLLPQFVRNNHFQPQNNI</sequence>
<protein>
    <submittedName>
        <fullName evidence="1">Uncharacterized protein</fullName>
    </submittedName>
</protein>
<gene>
    <name evidence="1" type="ORF">BECKLPF1236B_GA0070989_10882</name>
</gene>
<reference evidence="1" key="1">
    <citation type="submission" date="2019-02" db="EMBL/GenBank/DDBJ databases">
        <authorList>
            <person name="Gruber-Vodicka R. H."/>
            <person name="Seah K. B. B."/>
        </authorList>
    </citation>
    <scope>NUCLEOTIDE SEQUENCE</scope>
    <source>
        <strain evidence="1">BECK_S313</strain>
    </source>
</reference>
<dbReference type="AlphaFoldDB" id="A0A450WGB1"/>
<dbReference type="EMBL" id="CAADFK010000088">
    <property type="protein sequence ID" value="VFK16032.1"/>
    <property type="molecule type" value="Genomic_DNA"/>
</dbReference>
<organism evidence="1">
    <name type="scientific">Candidatus Kentrum sp. LPFa</name>
    <dbReference type="NCBI Taxonomy" id="2126335"/>
    <lineage>
        <taxon>Bacteria</taxon>
        <taxon>Pseudomonadati</taxon>
        <taxon>Pseudomonadota</taxon>
        <taxon>Gammaproteobacteria</taxon>
        <taxon>Candidatus Kentrum</taxon>
    </lineage>
</organism>
<proteinExistence type="predicted"/>
<accession>A0A450WGB1</accession>
<name>A0A450WGB1_9GAMM</name>
<evidence type="ECO:0000313" key="1">
    <source>
        <dbReference type="EMBL" id="VFK16032.1"/>
    </source>
</evidence>